<reference evidence="6" key="1">
    <citation type="submission" date="2020-01" db="EMBL/GenBank/DDBJ databases">
        <title>Development of genomics and gene disruption for Polysphondylium violaceum indicates a role for the polyketide synthase stlB in stalk morphogenesis.</title>
        <authorList>
            <person name="Narita B."/>
            <person name="Kawabe Y."/>
            <person name="Kin K."/>
            <person name="Saito T."/>
            <person name="Gibbs R."/>
            <person name="Kuspa A."/>
            <person name="Muzny D."/>
            <person name="Queller D."/>
            <person name="Richards S."/>
            <person name="Strassman J."/>
            <person name="Sucgang R."/>
            <person name="Worley K."/>
            <person name="Schaap P."/>
        </authorList>
    </citation>
    <scope>NUCLEOTIDE SEQUENCE</scope>
    <source>
        <strain evidence="6">QSvi11</strain>
    </source>
</reference>
<dbReference type="InterPro" id="IPR033690">
    <property type="entry name" value="Adenylat_kinase_CS"/>
</dbReference>
<dbReference type="CDD" id="cd01428">
    <property type="entry name" value="ADK"/>
    <property type="match status" value="1"/>
</dbReference>
<dbReference type="InterPro" id="IPR000850">
    <property type="entry name" value="Adenylat/UMP-CMP_kin"/>
</dbReference>
<name>A0A8J4PZ50_9MYCE</name>
<dbReference type="OrthoDB" id="248923at2759"/>
<feature type="region of interest" description="Disordered" evidence="5">
    <location>
        <begin position="391"/>
        <end position="424"/>
    </location>
</feature>
<proteinExistence type="inferred from homology"/>
<comment type="similarity">
    <text evidence="4">Belongs to the adenylate kinase family.</text>
</comment>
<evidence type="ECO:0000256" key="1">
    <source>
        <dbReference type="ARBA" id="ARBA00022679"/>
    </source>
</evidence>
<dbReference type="Proteomes" id="UP000695562">
    <property type="component" value="Unassembled WGS sequence"/>
</dbReference>
<dbReference type="InterPro" id="IPR027417">
    <property type="entry name" value="P-loop_NTPase"/>
</dbReference>
<evidence type="ECO:0000256" key="3">
    <source>
        <dbReference type="ARBA" id="ARBA00022777"/>
    </source>
</evidence>
<evidence type="ECO:0000256" key="5">
    <source>
        <dbReference type="SAM" id="MobiDB-lite"/>
    </source>
</evidence>
<evidence type="ECO:0000256" key="4">
    <source>
        <dbReference type="RuleBase" id="RU003330"/>
    </source>
</evidence>
<dbReference type="PANTHER" id="PTHR23359">
    <property type="entry name" value="NUCLEOTIDE KINASE"/>
    <property type="match status" value="1"/>
</dbReference>
<dbReference type="AlphaFoldDB" id="A0A8J4PZ50"/>
<evidence type="ECO:0000256" key="2">
    <source>
        <dbReference type="ARBA" id="ARBA00022741"/>
    </source>
</evidence>
<dbReference type="PRINTS" id="PR00094">
    <property type="entry name" value="ADENYLTKNASE"/>
</dbReference>
<keyword evidence="1 4" id="KW-0808">Transferase</keyword>
<gene>
    <name evidence="6" type="ORF">CYY_003829</name>
</gene>
<dbReference type="Gene3D" id="3.40.50.300">
    <property type="entry name" value="P-loop containing nucleotide triphosphate hydrolases"/>
    <property type="match status" value="1"/>
</dbReference>
<evidence type="ECO:0008006" key="8">
    <source>
        <dbReference type="Google" id="ProtNLM"/>
    </source>
</evidence>
<keyword evidence="2" id="KW-0547">Nucleotide-binding</keyword>
<evidence type="ECO:0000313" key="7">
    <source>
        <dbReference type="Proteomes" id="UP000695562"/>
    </source>
</evidence>
<sequence>MIKGTTSIVNTALRRGSKDFSSFKLGSRRNSICGPCNQSYYSTSKILVLNDESISNLTDFGQAIYNEMDELGQQPITKPIARKNSITDYLSSLTKSKSHILDDHERRFSLDTLSTHMLIPNNMNNNHSLMQNPILEIEPLDKIKSLANSDRFLQYEAESTFSSVWSDLVAKNGLENLQFPSEVIFLAGAPGSGKGTNTEILKEVLNVQDDPVVVSSLLNSPECQEIKKQGGLVNDKLVFELLLKEISKPTYGTKKGAVMIDGFPRSAKQVKFVELLYEKLCYLKRSVNSHATLPKFRVSILHVSEEESIARQIYRGKQAIQENVVRKERDLPLLEIRDTDTDPEASKKRYSLYQDQFTELCKLKSKFEFNLIDANGSKDQVQDIIRETYSLNNSNNNNSSSSNNSNNIASSISKPSFKKQTMTV</sequence>
<comment type="caution">
    <text evidence="6">The sequence shown here is derived from an EMBL/GenBank/DDBJ whole genome shotgun (WGS) entry which is preliminary data.</text>
</comment>
<dbReference type="Pfam" id="PF00406">
    <property type="entry name" value="ADK"/>
    <property type="match status" value="1"/>
</dbReference>
<dbReference type="GO" id="GO:0019205">
    <property type="term" value="F:nucleobase-containing compound kinase activity"/>
    <property type="evidence" value="ECO:0007669"/>
    <property type="project" value="InterPro"/>
</dbReference>
<dbReference type="EMBL" id="AJWJ01000125">
    <property type="protein sequence ID" value="KAF2074874.1"/>
    <property type="molecule type" value="Genomic_DNA"/>
</dbReference>
<dbReference type="SUPFAM" id="SSF52540">
    <property type="entry name" value="P-loop containing nucleoside triphosphate hydrolases"/>
    <property type="match status" value="1"/>
</dbReference>
<evidence type="ECO:0000313" key="6">
    <source>
        <dbReference type="EMBL" id="KAF2074874.1"/>
    </source>
</evidence>
<organism evidence="6 7">
    <name type="scientific">Polysphondylium violaceum</name>
    <dbReference type="NCBI Taxonomy" id="133409"/>
    <lineage>
        <taxon>Eukaryota</taxon>
        <taxon>Amoebozoa</taxon>
        <taxon>Evosea</taxon>
        <taxon>Eumycetozoa</taxon>
        <taxon>Dictyostelia</taxon>
        <taxon>Dictyosteliales</taxon>
        <taxon>Dictyosteliaceae</taxon>
        <taxon>Polysphondylium</taxon>
    </lineage>
</organism>
<dbReference type="PROSITE" id="PS00113">
    <property type="entry name" value="ADENYLATE_KINASE"/>
    <property type="match status" value="1"/>
</dbReference>
<keyword evidence="7" id="KW-1185">Reference proteome</keyword>
<keyword evidence="3 4" id="KW-0418">Kinase</keyword>
<accession>A0A8J4PZ50</accession>
<feature type="compositionally biased region" description="Low complexity" evidence="5">
    <location>
        <begin position="391"/>
        <end position="413"/>
    </location>
</feature>
<dbReference type="GO" id="GO:0005524">
    <property type="term" value="F:ATP binding"/>
    <property type="evidence" value="ECO:0007669"/>
    <property type="project" value="InterPro"/>
</dbReference>
<dbReference type="GO" id="GO:0006139">
    <property type="term" value="P:nucleobase-containing compound metabolic process"/>
    <property type="evidence" value="ECO:0007669"/>
    <property type="project" value="InterPro"/>
</dbReference>
<protein>
    <recommendedName>
        <fullName evidence="8">Adenylate kinase</fullName>
    </recommendedName>
</protein>